<gene>
    <name evidence="9" type="ORF">LUZ62_071897</name>
</gene>
<dbReference type="InterPro" id="IPR000711">
    <property type="entry name" value="ATPase_OSCP/dsu"/>
</dbReference>
<dbReference type="EMBL" id="JAMFTS010000004">
    <property type="protein sequence ID" value="KAJ4761522.1"/>
    <property type="molecule type" value="Genomic_DNA"/>
</dbReference>
<dbReference type="NCBIfam" id="TIGR01145">
    <property type="entry name" value="ATP_synt_delta"/>
    <property type="match status" value="1"/>
</dbReference>
<feature type="region of interest" description="Disordered" evidence="8">
    <location>
        <begin position="1"/>
        <end position="27"/>
    </location>
</feature>
<evidence type="ECO:0000256" key="8">
    <source>
        <dbReference type="SAM" id="MobiDB-lite"/>
    </source>
</evidence>
<dbReference type="PROSITE" id="PS00389">
    <property type="entry name" value="ATPASE_DELTA"/>
    <property type="match status" value="1"/>
</dbReference>
<reference evidence="9" key="1">
    <citation type="submission" date="2022-08" db="EMBL/GenBank/DDBJ databases">
        <authorList>
            <person name="Marques A."/>
        </authorList>
    </citation>
    <scope>NUCLEOTIDE SEQUENCE</scope>
    <source>
        <strain evidence="9">RhyPub2mFocal</strain>
        <tissue evidence="9">Leaves</tissue>
    </source>
</reference>
<dbReference type="SUPFAM" id="SSF47928">
    <property type="entry name" value="N-terminal domain of the delta subunit of the F1F0-ATP synthase"/>
    <property type="match status" value="1"/>
</dbReference>
<protein>
    <submittedName>
        <fullName evidence="9">ATP synthase delta-subunit protein</fullName>
    </submittedName>
</protein>
<evidence type="ECO:0000256" key="6">
    <source>
        <dbReference type="ARBA" id="ARBA00023136"/>
    </source>
</evidence>
<comment type="caution">
    <text evidence="9">The sequence shown here is derived from an EMBL/GenBank/DDBJ whole genome shotgun (WGS) entry which is preliminary data.</text>
</comment>
<evidence type="ECO:0000313" key="10">
    <source>
        <dbReference type="Proteomes" id="UP001140206"/>
    </source>
</evidence>
<comment type="similarity">
    <text evidence="2">Belongs to the ATPase delta chain family.</text>
</comment>
<dbReference type="AlphaFoldDB" id="A0AAV8D538"/>
<sequence>MSSLRLSPATVSPKTTTTPSSSLRRRSPALRVSYRRGLSGRRGGGGALSCKMSDITAASYAQALADAAQSTSSLEGTMADIEKLEKVFSDPAATAFFSNPTILPDKKKEVIDEIVKTSELQPQTANFLGVVLDGDRIDILPEIVQEFEKSYNRLTNTEVALVSSVVRLESQDLAQIAQAVQKLTGAKNVRIKTVIDTSLVAGFTIRYGDSGSRMIDMSVKKQLEEIASNLDMPTVSLPM</sequence>
<dbReference type="InterPro" id="IPR020781">
    <property type="entry name" value="ATPase_OSCP/d_CS"/>
</dbReference>
<proteinExistence type="inferred from homology"/>
<feature type="compositionally biased region" description="Low complexity" evidence="8">
    <location>
        <begin position="7"/>
        <end position="22"/>
    </location>
</feature>
<organism evidence="9 10">
    <name type="scientific">Rhynchospora pubera</name>
    <dbReference type="NCBI Taxonomy" id="906938"/>
    <lineage>
        <taxon>Eukaryota</taxon>
        <taxon>Viridiplantae</taxon>
        <taxon>Streptophyta</taxon>
        <taxon>Embryophyta</taxon>
        <taxon>Tracheophyta</taxon>
        <taxon>Spermatophyta</taxon>
        <taxon>Magnoliopsida</taxon>
        <taxon>Liliopsida</taxon>
        <taxon>Poales</taxon>
        <taxon>Cyperaceae</taxon>
        <taxon>Cyperoideae</taxon>
        <taxon>Rhynchosporeae</taxon>
        <taxon>Rhynchospora</taxon>
    </lineage>
</organism>
<keyword evidence="6" id="KW-0472">Membrane</keyword>
<evidence type="ECO:0000313" key="9">
    <source>
        <dbReference type="EMBL" id="KAJ4761522.1"/>
    </source>
</evidence>
<keyword evidence="3" id="KW-0813">Transport</keyword>
<evidence type="ECO:0000256" key="1">
    <source>
        <dbReference type="ARBA" id="ARBA00004370"/>
    </source>
</evidence>
<accession>A0AAV8D538</accession>
<dbReference type="PRINTS" id="PR00125">
    <property type="entry name" value="ATPASEDELTA"/>
</dbReference>
<dbReference type="Pfam" id="PF00213">
    <property type="entry name" value="OSCP"/>
    <property type="match status" value="1"/>
</dbReference>
<dbReference type="GO" id="GO:0016020">
    <property type="term" value="C:membrane"/>
    <property type="evidence" value="ECO:0007669"/>
    <property type="project" value="UniProtKB-SubCell"/>
</dbReference>
<keyword evidence="5" id="KW-0406">Ion transport</keyword>
<dbReference type="InterPro" id="IPR026015">
    <property type="entry name" value="ATP_synth_OSCP/delta_N_sf"/>
</dbReference>
<evidence type="ECO:0000256" key="3">
    <source>
        <dbReference type="ARBA" id="ARBA00022448"/>
    </source>
</evidence>
<dbReference type="Proteomes" id="UP001140206">
    <property type="component" value="Chromosome 4"/>
</dbReference>
<evidence type="ECO:0000256" key="4">
    <source>
        <dbReference type="ARBA" id="ARBA00022781"/>
    </source>
</evidence>
<evidence type="ECO:0000256" key="2">
    <source>
        <dbReference type="ARBA" id="ARBA00007046"/>
    </source>
</evidence>
<dbReference type="GO" id="GO:0046933">
    <property type="term" value="F:proton-transporting ATP synthase activity, rotational mechanism"/>
    <property type="evidence" value="ECO:0007669"/>
    <property type="project" value="InterPro"/>
</dbReference>
<dbReference type="PANTHER" id="PTHR11910">
    <property type="entry name" value="ATP SYNTHASE DELTA CHAIN"/>
    <property type="match status" value="1"/>
</dbReference>
<keyword evidence="10" id="KW-1185">Reference proteome</keyword>
<evidence type="ECO:0000256" key="7">
    <source>
        <dbReference type="ARBA" id="ARBA00023310"/>
    </source>
</evidence>
<evidence type="ECO:0000256" key="5">
    <source>
        <dbReference type="ARBA" id="ARBA00023065"/>
    </source>
</evidence>
<keyword evidence="4" id="KW-0375">Hydrogen ion transport</keyword>
<name>A0AAV8D538_9POAL</name>
<dbReference type="Gene3D" id="1.10.520.20">
    <property type="entry name" value="N-terminal domain of the delta subunit of the F1F0-ATP synthase"/>
    <property type="match status" value="1"/>
</dbReference>
<dbReference type="HAMAP" id="MF_01416">
    <property type="entry name" value="ATP_synth_delta_bact"/>
    <property type="match status" value="1"/>
</dbReference>
<comment type="subcellular location">
    <subcellularLocation>
        <location evidence="1">Membrane</location>
    </subcellularLocation>
</comment>
<keyword evidence="7" id="KW-0066">ATP synthesis</keyword>